<proteinExistence type="predicted"/>
<keyword evidence="3" id="KW-1185">Reference proteome</keyword>
<accession>A0AAW1VJT8</accession>
<dbReference type="AlphaFoldDB" id="A0AAW1VJT8"/>
<sequence>MQRELQREEMEVRQSGAEERRRSRGIAESMGSTWAAVVARWQWIGFGSTRGIEARAEKRRRLGKPTVLVAGGGEQQQLDKLLRRGRRREEAKQLRGATVQRAEQRGEAGCI</sequence>
<feature type="compositionally biased region" description="Basic and acidic residues" evidence="1">
    <location>
        <begin position="102"/>
        <end position="111"/>
    </location>
</feature>
<dbReference type="EMBL" id="JBEDUW010000262">
    <property type="protein sequence ID" value="KAK9902334.1"/>
    <property type="molecule type" value="Genomic_DNA"/>
</dbReference>
<evidence type="ECO:0000313" key="3">
    <source>
        <dbReference type="Proteomes" id="UP001457282"/>
    </source>
</evidence>
<feature type="compositionally biased region" description="Basic and acidic residues" evidence="1">
    <location>
        <begin position="1"/>
        <end position="21"/>
    </location>
</feature>
<gene>
    <name evidence="2" type="ORF">M0R45_001723</name>
</gene>
<feature type="region of interest" description="Disordered" evidence="1">
    <location>
        <begin position="92"/>
        <end position="111"/>
    </location>
</feature>
<protein>
    <submittedName>
        <fullName evidence="2">Uncharacterized protein</fullName>
    </submittedName>
</protein>
<feature type="region of interest" description="Disordered" evidence="1">
    <location>
        <begin position="1"/>
        <end position="28"/>
    </location>
</feature>
<comment type="caution">
    <text evidence="2">The sequence shown here is derived from an EMBL/GenBank/DDBJ whole genome shotgun (WGS) entry which is preliminary data.</text>
</comment>
<evidence type="ECO:0000256" key="1">
    <source>
        <dbReference type="SAM" id="MobiDB-lite"/>
    </source>
</evidence>
<dbReference type="Proteomes" id="UP001457282">
    <property type="component" value="Unassembled WGS sequence"/>
</dbReference>
<reference evidence="2 3" key="1">
    <citation type="journal article" date="2023" name="G3 (Bethesda)">
        <title>A chromosome-length genome assembly and annotation of blackberry (Rubus argutus, cv. 'Hillquist').</title>
        <authorList>
            <person name="Bruna T."/>
            <person name="Aryal R."/>
            <person name="Dudchenko O."/>
            <person name="Sargent D.J."/>
            <person name="Mead D."/>
            <person name="Buti M."/>
            <person name="Cavallini A."/>
            <person name="Hytonen T."/>
            <person name="Andres J."/>
            <person name="Pham M."/>
            <person name="Weisz D."/>
            <person name="Mascagni F."/>
            <person name="Usai G."/>
            <person name="Natali L."/>
            <person name="Bassil N."/>
            <person name="Fernandez G.E."/>
            <person name="Lomsadze A."/>
            <person name="Armour M."/>
            <person name="Olukolu B."/>
            <person name="Poorten T."/>
            <person name="Britton C."/>
            <person name="Davik J."/>
            <person name="Ashrafi H."/>
            <person name="Aiden E.L."/>
            <person name="Borodovsky M."/>
            <person name="Worthington M."/>
        </authorList>
    </citation>
    <scope>NUCLEOTIDE SEQUENCE [LARGE SCALE GENOMIC DNA]</scope>
    <source>
        <strain evidence="2">PI 553951</strain>
    </source>
</reference>
<organism evidence="2 3">
    <name type="scientific">Rubus argutus</name>
    <name type="common">Southern blackberry</name>
    <dbReference type="NCBI Taxonomy" id="59490"/>
    <lineage>
        <taxon>Eukaryota</taxon>
        <taxon>Viridiplantae</taxon>
        <taxon>Streptophyta</taxon>
        <taxon>Embryophyta</taxon>
        <taxon>Tracheophyta</taxon>
        <taxon>Spermatophyta</taxon>
        <taxon>Magnoliopsida</taxon>
        <taxon>eudicotyledons</taxon>
        <taxon>Gunneridae</taxon>
        <taxon>Pentapetalae</taxon>
        <taxon>rosids</taxon>
        <taxon>fabids</taxon>
        <taxon>Rosales</taxon>
        <taxon>Rosaceae</taxon>
        <taxon>Rosoideae</taxon>
        <taxon>Rosoideae incertae sedis</taxon>
        <taxon>Rubus</taxon>
    </lineage>
</organism>
<evidence type="ECO:0000313" key="2">
    <source>
        <dbReference type="EMBL" id="KAK9902334.1"/>
    </source>
</evidence>
<name>A0AAW1VJT8_RUBAR</name>